<sequence length="712" mass="72420">MADDPKPGLGEGTAAAWLTIGGTGDATSANWAGYGTHGPSDASIANYVAGDGGIYNNASDAKQILEINTLEWFHLVQARYAITGQEVPANIGLESKEAMDEMYFKQRDMQLDNLVGAAQRIERELPKISQAHNDQQQAVQRLAGHWQGDGGISVQDKLAKLGGWSDDTLDEIAAIPAAVYSAVNEIKSCLQRKADGFARLNMIHRINGVDMTNGESEGKGINTRNSDDESIGNDDVSLIINYSLMRGVGDNVRERIQWIADTGVLGDRSALPRYASMGQGDGLESGWADMDEFDLKAQAICRIWTNQFCESARGYFTAYSTLCRQTDEAVEGYLKVAIDTLNKTGHLGEAPKPEESGPPPPVPSTPGPPGPPGPGVSTPGPGPGTPLETTPASTTPAGAQTNPAQQLLSTLAGQASQTVQQGVTQTLQQGLGQIQNVAQQGLGVLGGNLSSLGAQLPGAGPQLSEVKAPGTKQLANLSAFGGNLEVSQAADGTITAKVTGPDGKPQEYSMGIKDGMPFLKPGPAEADQASDDSAHGAGSGTDAGGPGPGPGGGGGPSQSGTPADSVDPNAMQGHSVDPPAGKSDSNAAPQPSGPGGSDPAQQGMPGMPGPGPGGAKPGSEGERSSNGLVPPKPLWTNVPGDGPPNPDGTIGSAPELATSGPLDGPPQASAGPELATSGPLNASHTADQAKSTPPAAAPNSGVKIEVDTGESK</sequence>
<dbReference type="InterPro" id="IPR036689">
    <property type="entry name" value="ESAT-6-like_sf"/>
</dbReference>
<dbReference type="SUPFAM" id="SSF140453">
    <property type="entry name" value="EsxAB dimer-like"/>
    <property type="match status" value="1"/>
</dbReference>
<feature type="compositionally biased region" description="Polar residues" evidence="1">
    <location>
        <begin position="678"/>
        <end position="691"/>
    </location>
</feature>
<proteinExistence type="predicted"/>
<feature type="region of interest" description="Disordered" evidence="1">
    <location>
        <begin position="344"/>
        <end position="400"/>
    </location>
</feature>
<feature type="compositionally biased region" description="Gly residues" evidence="1">
    <location>
        <begin position="537"/>
        <end position="557"/>
    </location>
</feature>
<evidence type="ECO:0000313" key="3">
    <source>
        <dbReference type="Proteomes" id="UP000565711"/>
    </source>
</evidence>
<keyword evidence="3" id="KW-1185">Reference proteome</keyword>
<feature type="compositionally biased region" description="Pro residues" evidence="1">
    <location>
        <begin position="356"/>
        <end position="384"/>
    </location>
</feature>
<comment type="caution">
    <text evidence="2">The sequence shown here is derived from an EMBL/GenBank/DDBJ whole genome shotgun (WGS) entry which is preliminary data.</text>
</comment>
<dbReference type="AlphaFoldDB" id="A0A846XTU7"/>
<dbReference type="RefSeq" id="WP_157102858.1">
    <property type="nucleotide sequence ID" value="NZ_JAAXOP010000004.1"/>
</dbReference>
<reference evidence="2 3" key="1">
    <citation type="submission" date="2020-04" db="EMBL/GenBank/DDBJ databases">
        <title>MicrobeNet Type strains.</title>
        <authorList>
            <person name="Nicholson A.C."/>
        </authorList>
    </citation>
    <scope>NUCLEOTIDE SEQUENCE [LARGE SCALE GENOMIC DNA]</scope>
    <source>
        <strain evidence="2 3">JCM 12354</strain>
    </source>
</reference>
<evidence type="ECO:0000256" key="1">
    <source>
        <dbReference type="SAM" id="MobiDB-lite"/>
    </source>
</evidence>
<gene>
    <name evidence="2" type="ORF">HGA08_09920</name>
</gene>
<name>A0A846XTU7_9NOCA</name>
<dbReference type="EMBL" id="JAAXOP010000004">
    <property type="protein sequence ID" value="NKY50526.1"/>
    <property type="molecule type" value="Genomic_DNA"/>
</dbReference>
<accession>A0A846XTU7</accession>
<protein>
    <submittedName>
        <fullName evidence="2">Uncharacterized protein</fullName>
    </submittedName>
</protein>
<organism evidence="2 3">
    <name type="scientific">Nocardia vermiculata</name>
    <dbReference type="NCBI Taxonomy" id="257274"/>
    <lineage>
        <taxon>Bacteria</taxon>
        <taxon>Bacillati</taxon>
        <taxon>Actinomycetota</taxon>
        <taxon>Actinomycetes</taxon>
        <taxon>Mycobacteriales</taxon>
        <taxon>Nocardiaceae</taxon>
        <taxon>Nocardia</taxon>
    </lineage>
</organism>
<dbReference type="Proteomes" id="UP000565711">
    <property type="component" value="Unassembled WGS sequence"/>
</dbReference>
<feature type="region of interest" description="Disordered" evidence="1">
    <location>
        <begin position="496"/>
        <end position="712"/>
    </location>
</feature>
<evidence type="ECO:0000313" key="2">
    <source>
        <dbReference type="EMBL" id="NKY50526.1"/>
    </source>
</evidence>